<sequence>MEIQNIIDDKKEFYSLLLEFIEDQTNCIDNFIILTKYIETQKVGENRDDLKELLHLISKISNNHYRYPNFFDKIEQILSIFESKIKQTFSNFKIFKQFKNNKRILLSLFEKKIIIPDIKITQYILKKKDANFRLYFHPEFSPFLTPEERVKHDRDVMRNGSIFFFDYENNRKIGQNDSYICELIRNDNVEDFISHVTKNNIPFSYQIQKSFYETNPFLIDKTPSLIEYSAFFGSIQIFQFLFGRQDKEDIQPSIWLYAIHGKNAEMIHFLEDNKIEPEGKSFKKLLFESIKCHHNDIANYIINNSSNFEFDSFDENIHAVSFRYYNYSFFPDDFMNKYAFCHLCEFDYLSFVKLLVRSQSLNINDRVILKKKIFFDVSIQIFNS</sequence>
<evidence type="ECO:0000313" key="2">
    <source>
        <dbReference type="Proteomes" id="UP001470230"/>
    </source>
</evidence>
<evidence type="ECO:0008006" key="3">
    <source>
        <dbReference type="Google" id="ProtNLM"/>
    </source>
</evidence>
<comment type="caution">
    <text evidence="1">The sequence shown here is derived from an EMBL/GenBank/DDBJ whole genome shotgun (WGS) entry which is preliminary data.</text>
</comment>
<dbReference type="SUPFAM" id="SSF48403">
    <property type="entry name" value="Ankyrin repeat"/>
    <property type="match status" value="1"/>
</dbReference>
<name>A0ABR2IBQ3_9EUKA</name>
<keyword evidence="2" id="KW-1185">Reference proteome</keyword>
<evidence type="ECO:0000313" key="1">
    <source>
        <dbReference type="EMBL" id="KAK8860477.1"/>
    </source>
</evidence>
<dbReference type="Proteomes" id="UP001470230">
    <property type="component" value="Unassembled WGS sequence"/>
</dbReference>
<accession>A0ABR2IBQ3</accession>
<dbReference type="PANTHER" id="PTHR24159">
    <property type="match status" value="1"/>
</dbReference>
<dbReference type="InterPro" id="IPR036770">
    <property type="entry name" value="Ankyrin_rpt-contain_sf"/>
</dbReference>
<gene>
    <name evidence="1" type="ORF">M9Y10_012142</name>
</gene>
<proteinExistence type="predicted"/>
<organism evidence="1 2">
    <name type="scientific">Tritrichomonas musculus</name>
    <dbReference type="NCBI Taxonomy" id="1915356"/>
    <lineage>
        <taxon>Eukaryota</taxon>
        <taxon>Metamonada</taxon>
        <taxon>Parabasalia</taxon>
        <taxon>Tritrichomonadida</taxon>
        <taxon>Tritrichomonadidae</taxon>
        <taxon>Tritrichomonas</taxon>
    </lineage>
</organism>
<protein>
    <recommendedName>
        <fullName evidence="3">DUF3447 domain-containing protein</fullName>
    </recommendedName>
</protein>
<reference evidence="1 2" key="1">
    <citation type="submission" date="2024-04" db="EMBL/GenBank/DDBJ databases">
        <title>Tritrichomonas musculus Genome.</title>
        <authorList>
            <person name="Alves-Ferreira E."/>
            <person name="Grigg M."/>
            <person name="Lorenzi H."/>
            <person name="Galac M."/>
        </authorList>
    </citation>
    <scope>NUCLEOTIDE SEQUENCE [LARGE SCALE GENOMIC DNA]</scope>
    <source>
        <strain evidence="1 2">EAF2021</strain>
    </source>
</reference>
<dbReference type="PANTHER" id="PTHR24159:SF5">
    <property type="entry name" value="ANK_REP_REGION DOMAIN-CONTAINING PROTEIN"/>
    <property type="match status" value="1"/>
</dbReference>
<dbReference type="EMBL" id="JAPFFF010000018">
    <property type="protein sequence ID" value="KAK8860477.1"/>
    <property type="molecule type" value="Genomic_DNA"/>
</dbReference>